<evidence type="ECO:0000313" key="2">
    <source>
        <dbReference type="Proteomes" id="UP000037122"/>
    </source>
</evidence>
<dbReference type="EMBL" id="LGST01000016">
    <property type="protein sequence ID" value="KNE00921.1"/>
    <property type="molecule type" value="Genomic_DNA"/>
</dbReference>
<gene>
    <name evidence="1" type="ORF">QG37_01792</name>
</gene>
<evidence type="ECO:0000313" key="1">
    <source>
        <dbReference type="EMBL" id="KNE00921.1"/>
    </source>
</evidence>
<dbReference type="Proteomes" id="UP000037122">
    <property type="component" value="Unassembled WGS sequence"/>
</dbReference>
<reference evidence="2" key="1">
    <citation type="journal article" date="2015" name="BMC Genomics">
        <title>Draft genome of a commonly misdiagnosed multidrug resistant pathogen Candida auris.</title>
        <authorList>
            <person name="Chatterjee S."/>
            <person name="Alampalli S.V."/>
            <person name="Nageshan R.K."/>
            <person name="Chettiar S.T."/>
            <person name="Joshi S."/>
            <person name="Tatu U.S."/>
        </authorList>
    </citation>
    <scope>NUCLEOTIDE SEQUENCE [LARGE SCALE GENOMIC DNA]</scope>
    <source>
        <strain evidence="2">6684</strain>
    </source>
</reference>
<organism evidence="1 2">
    <name type="scientific">Candidozyma auris</name>
    <name type="common">Yeast</name>
    <name type="synonym">Candida auris</name>
    <dbReference type="NCBI Taxonomy" id="498019"/>
    <lineage>
        <taxon>Eukaryota</taxon>
        <taxon>Fungi</taxon>
        <taxon>Dikarya</taxon>
        <taxon>Ascomycota</taxon>
        <taxon>Saccharomycotina</taxon>
        <taxon>Pichiomycetes</taxon>
        <taxon>Metschnikowiaceae</taxon>
        <taxon>Candidozyma</taxon>
    </lineage>
</organism>
<dbReference type="AlphaFoldDB" id="A0A0L0P4G8"/>
<comment type="caution">
    <text evidence="1">The sequence shown here is derived from an EMBL/GenBank/DDBJ whole genome shotgun (WGS) entry which is preliminary data.</text>
</comment>
<protein>
    <submittedName>
        <fullName evidence="1">Uncharacterized protein</fullName>
    </submittedName>
</protein>
<accession>A0A0L0P4G8</accession>
<name>A0A0L0P4G8_CANAR</name>
<sequence>MKKKKKKKKKTEAFWKASIGLLLRSYQVSVFATTMRLFFLESLVRLL</sequence>
<proteinExistence type="predicted"/>